<dbReference type="InterPro" id="IPR036890">
    <property type="entry name" value="HATPase_C_sf"/>
</dbReference>
<dbReference type="SMART" id="SM00304">
    <property type="entry name" value="HAMP"/>
    <property type="match status" value="1"/>
</dbReference>
<dbReference type="Gene3D" id="1.10.287.130">
    <property type="match status" value="1"/>
</dbReference>
<evidence type="ECO:0000256" key="7">
    <source>
        <dbReference type="ARBA" id="ARBA00023012"/>
    </source>
</evidence>
<evidence type="ECO:0000259" key="11">
    <source>
        <dbReference type="PROSITE" id="PS50885"/>
    </source>
</evidence>
<keyword evidence="7" id="KW-0902">Two-component regulatory system</keyword>
<keyword evidence="13" id="KW-1185">Reference proteome</keyword>
<dbReference type="InterPro" id="IPR036097">
    <property type="entry name" value="HisK_dim/P_sf"/>
</dbReference>
<dbReference type="InterPro" id="IPR005467">
    <property type="entry name" value="His_kinase_dom"/>
</dbReference>
<feature type="domain" description="HAMP" evidence="11">
    <location>
        <begin position="231"/>
        <end position="283"/>
    </location>
</feature>
<dbReference type="EMBL" id="CP092109">
    <property type="protein sequence ID" value="UWZ78905.1"/>
    <property type="molecule type" value="Genomic_DNA"/>
</dbReference>
<dbReference type="SUPFAM" id="SSF47384">
    <property type="entry name" value="Homodimeric domain of signal transducing histidine kinase"/>
    <property type="match status" value="1"/>
</dbReference>
<name>A0ABY5ZLW7_9BACT</name>
<keyword evidence="9" id="KW-0812">Transmembrane</keyword>
<evidence type="ECO:0000256" key="5">
    <source>
        <dbReference type="ARBA" id="ARBA00022679"/>
    </source>
</evidence>
<keyword evidence="9" id="KW-1133">Transmembrane helix</keyword>
<evidence type="ECO:0000256" key="1">
    <source>
        <dbReference type="ARBA" id="ARBA00000085"/>
    </source>
</evidence>
<sequence>MKLSLSVKLVAGCSLILLGALSLTFYIINERQERLILRQAENEARAVFQQIVIMRRWIADHGGVFVEKVPWAQSSPFLTDPEIVDSQSRHYARKTPAMVTKELADYARDEGLYWFHITSLKLTNPENLPDAFEREALLKFEQESLGEIIAKETLAGNTFLRYISPLYVEEACLGCHGGQGYEIGDVRGAISVTLPLSKVFAEAAANKRTMFVAMLLVVATLSGALIYLLRRLVLSPMKQLSTSIQGFSESRYETGPILRTGDEFEDLSRSFEAMAGRLIQHHEGLEEKIRAATEELAAANRELSLASERKSDFLMRAAHELRTPLTSINGAMEYLSTRLSGSQPAPAAPALAADQDELRDFFQIIQKNTDRLIRMVRTMLDIEHIEMGAETALKRAPVDLAQVIQECITGFAFDAASRKVRLCTLPAQLPQVWADEDRIRQVLINLLANAVKFAPENSTIQVCAAPTGSLVRVEVCDEGPGIPPEHRQKVFETFFRSGGKEGSGLGLAICRVIVRAHGGEIGVADAKKGMGTCMYFTLPTTSAHPQ</sequence>
<dbReference type="InterPro" id="IPR003660">
    <property type="entry name" value="HAMP_dom"/>
</dbReference>
<dbReference type="RefSeq" id="WP_260747267.1">
    <property type="nucleotide sequence ID" value="NZ_CP092109.1"/>
</dbReference>
<evidence type="ECO:0000259" key="10">
    <source>
        <dbReference type="PROSITE" id="PS50109"/>
    </source>
</evidence>
<organism evidence="12 13">
    <name type="scientific">Geoalkalibacter halelectricus</name>
    <dbReference type="NCBI Taxonomy" id="2847045"/>
    <lineage>
        <taxon>Bacteria</taxon>
        <taxon>Pseudomonadati</taxon>
        <taxon>Thermodesulfobacteriota</taxon>
        <taxon>Desulfuromonadia</taxon>
        <taxon>Desulfuromonadales</taxon>
        <taxon>Geoalkalibacteraceae</taxon>
        <taxon>Geoalkalibacter</taxon>
    </lineage>
</organism>
<dbReference type="PRINTS" id="PR00344">
    <property type="entry name" value="BCTRLSENSOR"/>
</dbReference>
<dbReference type="InterPro" id="IPR050736">
    <property type="entry name" value="Sensor_HK_Regulatory"/>
</dbReference>
<feature type="transmembrane region" description="Helical" evidence="9">
    <location>
        <begin position="210"/>
        <end position="229"/>
    </location>
</feature>
<dbReference type="CDD" id="cd00082">
    <property type="entry name" value="HisKA"/>
    <property type="match status" value="1"/>
</dbReference>
<keyword evidence="8" id="KW-0175">Coiled coil</keyword>
<dbReference type="Gene3D" id="6.10.340.10">
    <property type="match status" value="1"/>
</dbReference>
<evidence type="ECO:0000256" key="8">
    <source>
        <dbReference type="SAM" id="Coils"/>
    </source>
</evidence>
<evidence type="ECO:0000256" key="9">
    <source>
        <dbReference type="SAM" id="Phobius"/>
    </source>
</evidence>
<dbReference type="PANTHER" id="PTHR43711">
    <property type="entry name" value="TWO-COMPONENT HISTIDINE KINASE"/>
    <property type="match status" value="1"/>
</dbReference>
<dbReference type="EC" id="2.7.13.3" evidence="3"/>
<dbReference type="PROSITE" id="PS50109">
    <property type="entry name" value="HIS_KIN"/>
    <property type="match status" value="1"/>
</dbReference>
<dbReference type="SMART" id="SM00388">
    <property type="entry name" value="HisKA"/>
    <property type="match status" value="1"/>
</dbReference>
<dbReference type="SMART" id="SM00387">
    <property type="entry name" value="HATPase_c"/>
    <property type="match status" value="1"/>
</dbReference>
<accession>A0ABY5ZLW7</accession>
<dbReference type="InterPro" id="IPR003661">
    <property type="entry name" value="HisK_dim/P_dom"/>
</dbReference>
<dbReference type="CDD" id="cd00075">
    <property type="entry name" value="HATPase"/>
    <property type="match status" value="1"/>
</dbReference>
<dbReference type="Gene3D" id="3.30.565.10">
    <property type="entry name" value="Histidine kinase-like ATPase, C-terminal domain"/>
    <property type="match status" value="1"/>
</dbReference>
<dbReference type="SUPFAM" id="SSF55874">
    <property type="entry name" value="ATPase domain of HSP90 chaperone/DNA topoisomerase II/histidine kinase"/>
    <property type="match status" value="1"/>
</dbReference>
<evidence type="ECO:0000313" key="13">
    <source>
        <dbReference type="Proteomes" id="UP001060414"/>
    </source>
</evidence>
<gene>
    <name evidence="12" type="ORF">L9S41_14625</name>
</gene>
<comment type="subcellular location">
    <subcellularLocation>
        <location evidence="2">Membrane</location>
    </subcellularLocation>
</comment>
<protein>
    <recommendedName>
        <fullName evidence="3">histidine kinase</fullName>
        <ecNumber evidence="3">2.7.13.3</ecNumber>
    </recommendedName>
</protein>
<dbReference type="PANTHER" id="PTHR43711:SF1">
    <property type="entry name" value="HISTIDINE KINASE 1"/>
    <property type="match status" value="1"/>
</dbReference>
<proteinExistence type="predicted"/>
<dbReference type="Proteomes" id="UP001060414">
    <property type="component" value="Chromosome"/>
</dbReference>
<evidence type="ECO:0000313" key="12">
    <source>
        <dbReference type="EMBL" id="UWZ78905.1"/>
    </source>
</evidence>
<keyword evidence="4" id="KW-0597">Phosphoprotein</keyword>
<comment type="catalytic activity">
    <reaction evidence="1">
        <text>ATP + protein L-histidine = ADP + protein N-phospho-L-histidine.</text>
        <dbReference type="EC" id="2.7.13.3"/>
    </reaction>
</comment>
<dbReference type="PROSITE" id="PS50885">
    <property type="entry name" value="HAMP"/>
    <property type="match status" value="1"/>
</dbReference>
<dbReference type="Gene3D" id="3.30.450.290">
    <property type="match status" value="1"/>
</dbReference>
<dbReference type="Pfam" id="PF11845">
    <property type="entry name" value="Tll0287-like"/>
    <property type="match status" value="1"/>
</dbReference>
<dbReference type="Pfam" id="PF02518">
    <property type="entry name" value="HATPase_c"/>
    <property type="match status" value="1"/>
</dbReference>
<feature type="transmembrane region" description="Helical" evidence="9">
    <location>
        <begin position="6"/>
        <end position="28"/>
    </location>
</feature>
<dbReference type="InterPro" id="IPR004358">
    <property type="entry name" value="Sig_transdc_His_kin-like_C"/>
</dbReference>
<dbReference type="InterPro" id="IPR003594">
    <property type="entry name" value="HATPase_dom"/>
</dbReference>
<reference evidence="12" key="1">
    <citation type="journal article" date="2022" name="Environ. Microbiol.">
        <title>Geoalkalibacter halelectricus SAP #1 sp. nov. possessing extracellular electron transfer and mineral#reducing capabilities from a haloalkaline environment.</title>
        <authorList>
            <person name="Yadav S."/>
            <person name="Singh R."/>
            <person name="Sundharam S.S."/>
            <person name="Chaudhary S."/>
            <person name="Krishnamurthi S."/>
            <person name="Patil S.A."/>
        </authorList>
    </citation>
    <scope>NUCLEOTIDE SEQUENCE</scope>
    <source>
        <strain evidence="12">SAP-1</strain>
    </source>
</reference>
<dbReference type="Pfam" id="PF00512">
    <property type="entry name" value="HisKA"/>
    <property type="match status" value="1"/>
</dbReference>
<feature type="coiled-coil region" evidence="8">
    <location>
        <begin position="275"/>
        <end position="309"/>
    </location>
</feature>
<evidence type="ECO:0000256" key="2">
    <source>
        <dbReference type="ARBA" id="ARBA00004370"/>
    </source>
</evidence>
<evidence type="ECO:0000256" key="6">
    <source>
        <dbReference type="ARBA" id="ARBA00022777"/>
    </source>
</evidence>
<dbReference type="InterPro" id="IPR021796">
    <property type="entry name" value="Tll0287-like_dom"/>
</dbReference>
<evidence type="ECO:0000256" key="3">
    <source>
        <dbReference type="ARBA" id="ARBA00012438"/>
    </source>
</evidence>
<keyword evidence="6" id="KW-0418">Kinase</keyword>
<evidence type="ECO:0000256" key="4">
    <source>
        <dbReference type="ARBA" id="ARBA00022553"/>
    </source>
</evidence>
<feature type="domain" description="Histidine kinase" evidence="10">
    <location>
        <begin position="316"/>
        <end position="542"/>
    </location>
</feature>
<keyword evidence="5" id="KW-0808">Transferase</keyword>
<keyword evidence="9" id="KW-0472">Membrane</keyword>